<dbReference type="PANTHER" id="PTHR21084">
    <property type="entry name" value="DENSE INCISORS"/>
    <property type="match status" value="1"/>
</dbReference>
<sequence length="381" mass="43762">MLSAYDKTVLLELLSGVNEHDLIQIAKTVSQKLLNIDNRSQAIDAILLHSQTVESVLHRKKISKQLLFNYMSYKQLPVQPHMSKEEIIRNLLQYWKTNEYEINNEPSKYVSHKSDKEIDCGQGVESQQQQQPNVQCQQMNSYSSSQSELSQHNIYSSQTKDSSSQYEPNNTSLVPQSRDIVTPPTCNQVHLSNNSSLDIVCLDIDIDQLSFEFIKWFNDKFNSCTYTSGYPFDSNMFFHNANAELKIMQSSSRGETVDNSVQVESGEQIGAALVELQKTYNLYFNPNYESLKVTRNSYGNIVIGVCGSLHSNNQLMGVYEQLFQLFNDPHCQLNEKPVWKIQKMLLNLKFTNSYQAVEYESSQNGGRFKKVTKWDFFVLRG</sequence>
<evidence type="ECO:0000256" key="1">
    <source>
        <dbReference type="SAM" id="MobiDB-lite"/>
    </source>
</evidence>
<dbReference type="AlphaFoldDB" id="A0A8D8ZXG0"/>
<dbReference type="EMBL" id="HBUF01542867">
    <property type="protein sequence ID" value="CAG6755734.1"/>
    <property type="molecule type" value="Transcribed_RNA"/>
</dbReference>
<organism evidence="2">
    <name type="scientific">Cacopsylla melanoneura</name>
    <dbReference type="NCBI Taxonomy" id="428564"/>
    <lineage>
        <taxon>Eukaryota</taxon>
        <taxon>Metazoa</taxon>
        <taxon>Ecdysozoa</taxon>
        <taxon>Arthropoda</taxon>
        <taxon>Hexapoda</taxon>
        <taxon>Insecta</taxon>
        <taxon>Pterygota</taxon>
        <taxon>Neoptera</taxon>
        <taxon>Paraneoptera</taxon>
        <taxon>Hemiptera</taxon>
        <taxon>Sternorrhyncha</taxon>
        <taxon>Psylloidea</taxon>
        <taxon>Psyllidae</taxon>
        <taxon>Psyllinae</taxon>
        <taxon>Cacopsylla</taxon>
    </lineage>
</organism>
<dbReference type="PANTHER" id="PTHR21084:SF1">
    <property type="entry name" value="DENSE INCISORS"/>
    <property type="match status" value="1"/>
</dbReference>
<dbReference type="InterPro" id="IPR026698">
    <property type="entry name" value="UPF_C3orf38"/>
</dbReference>
<dbReference type="Pfam" id="PF15008">
    <property type="entry name" value="DUF4518"/>
    <property type="match status" value="1"/>
</dbReference>
<feature type="region of interest" description="Disordered" evidence="1">
    <location>
        <begin position="106"/>
        <end position="178"/>
    </location>
</feature>
<reference evidence="2" key="1">
    <citation type="submission" date="2021-05" db="EMBL/GenBank/DDBJ databases">
        <authorList>
            <person name="Alioto T."/>
            <person name="Alioto T."/>
            <person name="Gomez Garrido J."/>
        </authorList>
    </citation>
    <scope>NUCLEOTIDE SEQUENCE</scope>
</reference>
<feature type="compositionally biased region" description="Low complexity" evidence="1">
    <location>
        <begin position="120"/>
        <end position="151"/>
    </location>
</feature>
<name>A0A8D8ZXG0_9HEMI</name>
<proteinExistence type="predicted"/>
<protein>
    <submittedName>
        <fullName evidence="2">Uncharacterized protein C3orf38 homolog</fullName>
    </submittedName>
</protein>
<feature type="compositionally biased region" description="Polar residues" evidence="1">
    <location>
        <begin position="152"/>
        <end position="175"/>
    </location>
</feature>
<evidence type="ECO:0000313" key="2">
    <source>
        <dbReference type="EMBL" id="CAG6755734.1"/>
    </source>
</evidence>
<accession>A0A8D8ZXG0</accession>